<dbReference type="HOGENOM" id="CLU_992040_0_0_1"/>
<keyword evidence="1" id="KW-0677">Repeat</keyword>
<dbReference type="SMART" id="SM00698">
    <property type="entry name" value="MORN"/>
    <property type="match status" value="4"/>
</dbReference>
<evidence type="ECO:0000256" key="2">
    <source>
        <dbReference type="SAM" id="MobiDB-lite"/>
    </source>
</evidence>
<protein>
    <submittedName>
        <fullName evidence="3">Phosphatidylinositol 4-phosphate 5-kinase</fullName>
    </submittedName>
</protein>
<feature type="region of interest" description="Disordered" evidence="2">
    <location>
        <begin position="1"/>
        <end position="23"/>
    </location>
</feature>
<dbReference type="InterPro" id="IPR003409">
    <property type="entry name" value="MORN"/>
</dbReference>
<evidence type="ECO:0000256" key="1">
    <source>
        <dbReference type="ARBA" id="ARBA00022737"/>
    </source>
</evidence>
<accession>Q22GI9</accession>
<dbReference type="Proteomes" id="UP000009168">
    <property type="component" value="Unassembled WGS sequence"/>
</dbReference>
<evidence type="ECO:0000313" key="3">
    <source>
        <dbReference type="EMBL" id="EAR84342.2"/>
    </source>
</evidence>
<sequence length="272" mass="31605">MGNTETLNKPIRQSSSGSSSPNFYKQITSNASWNDLDNKIASGLILDEVNEDDKMEINKKKLNLSPEFANLEYKVKFFTQRVSNSPSNSKQYEVTQTGKTNNNRYEGTFKDGQLFGQGIYFYPSGSIYMGGIKDNGRDGQGVFYFANGNIYSGQWQNNDQSGLGKFFFVQNEKLFQFYYGYFKNSLYQGFGCYCYQQKYYIGFWKEDKYEGHGKIFSFEGKLVRCGIFKQDKLIQELPEEEIQFPQNWQSFLPNFSRELNYFQELISNKPLV</sequence>
<dbReference type="SUPFAM" id="SSF82185">
    <property type="entry name" value="Histone H3 K4-specific methyltransferase SET7/9 N-terminal domain"/>
    <property type="match status" value="2"/>
</dbReference>
<dbReference type="OrthoDB" id="203073at2759"/>
<dbReference type="STRING" id="312017.Q22GI9"/>
<dbReference type="InParanoid" id="Q22GI9"/>
<organism evidence="3 4">
    <name type="scientific">Tetrahymena thermophila (strain SB210)</name>
    <dbReference type="NCBI Taxonomy" id="312017"/>
    <lineage>
        <taxon>Eukaryota</taxon>
        <taxon>Sar</taxon>
        <taxon>Alveolata</taxon>
        <taxon>Ciliophora</taxon>
        <taxon>Intramacronucleata</taxon>
        <taxon>Oligohymenophorea</taxon>
        <taxon>Hymenostomatida</taxon>
        <taxon>Tetrahymenina</taxon>
        <taxon>Tetrahymenidae</taxon>
        <taxon>Tetrahymena</taxon>
    </lineage>
</organism>
<gene>
    <name evidence="3" type="ORF">TTHERM_00703340</name>
</gene>
<dbReference type="eggNOG" id="KOG0229">
    <property type="taxonomic scope" value="Eukaryota"/>
</dbReference>
<dbReference type="PANTHER" id="PTHR23084">
    <property type="entry name" value="PHOSPHATIDYLINOSITOL-4-PHOSPHATE 5-KINASE RELATED"/>
    <property type="match status" value="1"/>
</dbReference>
<dbReference type="Gene3D" id="2.20.110.10">
    <property type="entry name" value="Histone H3 K4-specific methyltransferase SET7/9 N-terminal domain"/>
    <property type="match status" value="1"/>
</dbReference>
<name>Q22GI9_TETTS</name>
<keyword evidence="4" id="KW-1185">Reference proteome</keyword>
<feature type="compositionally biased region" description="Polar residues" evidence="2">
    <location>
        <begin position="1"/>
        <end position="13"/>
    </location>
</feature>
<dbReference type="PANTHER" id="PTHR23084:SF263">
    <property type="entry name" value="MORN REPEAT-CONTAINING PROTEIN 1"/>
    <property type="match status" value="1"/>
</dbReference>
<dbReference type="KEGG" id="tet:TTHERM_00703340"/>
<dbReference type="EMBL" id="GG662460">
    <property type="protein sequence ID" value="EAR84342.2"/>
    <property type="molecule type" value="Genomic_DNA"/>
</dbReference>
<dbReference type="RefSeq" id="XP_001032005.2">
    <property type="nucleotide sequence ID" value="XM_001032005.2"/>
</dbReference>
<dbReference type="Pfam" id="PF02493">
    <property type="entry name" value="MORN"/>
    <property type="match status" value="5"/>
</dbReference>
<dbReference type="GeneID" id="7823581"/>
<dbReference type="AlphaFoldDB" id="Q22GI9"/>
<reference evidence="4" key="1">
    <citation type="journal article" date="2006" name="PLoS Biol.">
        <title>Macronuclear genome sequence of the ciliate Tetrahymena thermophila, a model eukaryote.</title>
        <authorList>
            <person name="Eisen J.A."/>
            <person name="Coyne R.S."/>
            <person name="Wu M."/>
            <person name="Wu D."/>
            <person name="Thiagarajan M."/>
            <person name="Wortman J.R."/>
            <person name="Badger J.H."/>
            <person name="Ren Q."/>
            <person name="Amedeo P."/>
            <person name="Jones K.M."/>
            <person name="Tallon L.J."/>
            <person name="Delcher A.L."/>
            <person name="Salzberg S.L."/>
            <person name="Silva J.C."/>
            <person name="Haas B.J."/>
            <person name="Majoros W.H."/>
            <person name="Farzad M."/>
            <person name="Carlton J.M."/>
            <person name="Smith R.K. Jr."/>
            <person name="Garg J."/>
            <person name="Pearlman R.E."/>
            <person name="Karrer K.M."/>
            <person name="Sun L."/>
            <person name="Manning G."/>
            <person name="Elde N.C."/>
            <person name="Turkewitz A.P."/>
            <person name="Asai D.J."/>
            <person name="Wilkes D.E."/>
            <person name="Wang Y."/>
            <person name="Cai H."/>
            <person name="Collins K."/>
            <person name="Stewart B.A."/>
            <person name="Lee S.R."/>
            <person name="Wilamowska K."/>
            <person name="Weinberg Z."/>
            <person name="Ruzzo W.L."/>
            <person name="Wloga D."/>
            <person name="Gaertig J."/>
            <person name="Frankel J."/>
            <person name="Tsao C.-C."/>
            <person name="Gorovsky M.A."/>
            <person name="Keeling P.J."/>
            <person name="Waller R.F."/>
            <person name="Patron N.J."/>
            <person name="Cherry J.M."/>
            <person name="Stover N.A."/>
            <person name="Krieger C.J."/>
            <person name="del Toro C."/>
            <person name="Ryder H.F."/>
            <person name="Williamson S.C."/>
            <person name="Barbeau R.A."/>
            <person name="Hamilton E.P."/>
            <person name="Orias E."/>
        </authorList>
    </citation>
    <scope>NUCLEOTIDE SEQUENCE [LARGE SCALE GENOMIC DNA]</scope>
    <source>
        <strain evidence="4">SB210</strain>
    </source>
</reference>
<evidence type="ECO:0000313" key="4">
    <source>
        <dbReference type="Proteomes" id="UP000009168"/>
    </source>
</evidence>
<proteinExistence type="predicted"/>